<keyword evidence="5" id="KW-0560">Oxidoreductase</keyword>
<dbReference type="InterPro" id="IPR036291">
    <property type="entry name" value="NAD(P)-bd_dom_sf"/>
</dbReference>
<evidence type="ECO:0000256" key="4">
    <source>
        <dbReference type="ARBA" id="ARBA00022857"/>
    </source>
</evidence>
<dbReference type="PANTHER" id="PTHR23023">
    <property type="entry name" value="DIMETHYLANILINE MONOOXYGENASE"/>
    <property type="match status" value="1"/>
</dbReference>
<dbReference type="Gene3D" id="3.50.50.60">
    <property type="entry name" value="FAD/NAD(P)-binding domain"/>
    <property type="match status" value="1"/>
</dbReference>
<evidence type="ECO:0000256" key="1">
    <source>
        <dbReference type="ARBA" id="ARBA00009183"/>
    </source>
</evidence>
<reference evidence="6" key="1">
    <citation type="journal article" date="2021" name="Nat. Commun.">
        <title>Genetic determinants of endophytism in the Arabidopsis root mycobiome.</title>
        <authorList>
            <person name="Mesny F."/>
            <person name="Miyauchi S."/>
            <person name="Thiergart T."/>
            <person name="Pickel B."/>
            <person name="Atanasova L."/>
            <person name="Karlsson M."/>
            <person name="Huettel B."/>
            <person name="Barry K.W."/>
            <person name="Haridas S."/>
            <person name="Chen C."/>
            <person name="Bauer D."/>
            <person name="Andreopoulos W."/>
            <person name="Pangilinan J."/>
            <person name="LaButti K."/>
            <person name="Riley R."/>
            <person name="Lipzen A."/>
            <person name="Clum A."/>
            <person name="Drula E."/>
            <person name="Henrissat B."/>
            <person name="Kohler A."/>
            <person name="Grigoriev I.V."/>
            <person name="Martin F.M."/>
            <person name="Hacquard S."/>
        </authorList>
    </citation>
    <scope>NUCLEOTIDE SEQUENCE</scope>
    <source>
        <strain evidence="6">MPI-SDFR-AT-0073</strain>
    </source>
</reference>
<organism evidence="6 7">
    <name type="scientific">Truncatella angustata</name>
    <dbReference type="NCBI Taxonomy" id="152316"/>
    <lineage>
        <taxon>Eukaryota</taxon>
        <taxon>Fungi</taxon>
        <taxon>Dikarya</taxon>
        <taxon>Ascomycota</taxon>
        <taxon>Pezizomycotina</taxon>
        <taxon>Sordariomycetes</taxon>
        <taxon>Xylariomycetidae</taxon>
        <taxon>Amphisphaeriales</taxon>
        <taxon>Sporocadaceae</taxon>
        <taxon>Truncatella</taxon>
    </lineage>
</organism>
<dbReference type="AlphaFoldDB" id="A0A9P8UF56"/>
<comment type="caution">
    <text evidence="6">The sequence shown here is derived from an EMBL/GenBank/DDBJ whole genome shotgun (WGS) entry which is preliminary data.</text>
</comment>
<dbReference type="PRINTS" id="PR00419">
    <property type="entry name" value="ADXRDTASE"/>
</dbReference>
<protein>
    <submittedName>
        <fullName evidence="6">Flavin-binding monooxygenase-like-domain-containing protein</fullName>
    </submittedName>
</protein>
<evidence type="ECO:0000256" key="2">
    <source>
        <dbReference type="ARBA" id="ARBA00022630"/>
    </source>
</evidence>
<dbReference type="InterPro" id="IPR036188">
    <property type="entry name" value="FAD/NAD-bd_sf"/>
</dbReference>
<dbReference type="SUPFAM" id="SSF51905">
    <property type="entry name" value="FAD/NAD(P)-binding domain"/>
    <property type="match status" value="1"/>
</dbReference>
<dbReference type="GO" id="GO:0050660">
    <property type="term" value="F:flavin adenine dinucleotide binding"/>
    <property type="evidence" value="ECO:0007669"/>
    <property type="project" value="InterPro"/>
</dbReference>
<dbReference type="SUPFAM" id="SSF51735">
    <property type="entry name" value="NAD(P)-binding Rossmann-fold domains"/>
    <property type="match status" value="1"/>
</dbReference>
<keyword evidence="7" id="KW-1185">Reference proteome</keyword>
<proteinExistence type="inferred from homology"/>
<evidence type="ECO:0000313" key="6">
    <source>
        <dbReference type="EMBL" id="KAH6648794.1"/>
    </source>
</evidence>
<dbReference type="GO" id="GO:0050661">
    <property type="term" value="F:NADP binding"/>
    <property type="evidence" value="ECO:0007669"/>
    <property type="project" value="InterPro"/>
</dbReference>
<evidence type="ECO:0000256" key="5">
    <source>
        <dbReference type="ARBA" id="ARBA00023002"/>
    </source>
</evidence>
<keyword evidence="6" id="KW-0503">Monooxygenase</keyword>
<dbReference type="InterPro" id="IPR000960">
    <property type="entry name" value="Flavin_mOase"/>
</dbReference>
<dbReference type="InterPro" id="IPR020946">
    <property type="entry name" value="Flavin_mOase-like"/>
</dbReference>
<dbReference type="PIRSF" id="PIRSF000332">
    <property type="entry name" value="FMO"/>
    <property type="match status" value="1"/>
</dbReference>
<dbReference type="InterPro" id="IPR050346">
    <property type="entry name" value="FMO-like"/>
</dbReference>
<keyword evidence="4" id="KW-0521">NADP</keyword>
<keyword evidence="3" id="KW-0274">FAD</keyword>
<dbReference type="RefSeq" id="XP_045955301.1">
    <property type="nucleotide sequence ID" value="XM_046096500.1"/>
</dbReference>
<gene>
    <name evidence="6" type="ORF">BKA67DRAFT_372952</name>
</gene>
<evidence type="ECO:0000256" key="3">
    <source>
        <dbReference type="ARBA" id="ARBA00022827"/>
    </source>
</evidence>
<comment type="similarity">
    <text evidence="1">Belongs to the FMO family.</text>
</comment>
<evidence type="ECO:0000313" key="7">
    <source>
        <dbReference type="Proteomes" id="UP000758603"/>
    </source>
</evidence>
<name>A0A9P8UF56_9PEZI</name>
<dbReference type="Pfam" id="PF00743">
    <property type="entry name" value="FMO-like"/>
    <property type="match status" value="1"/>
</dbReference>
<dbReference type="GeneID" id="70125392"/>
<dbReference type="Proteomes" id="UP000758603">
    <property type="component" value="Unassembled WGS sequence"/>
</dbReference>
<dbReference type="EMBL" id="JAGPXC010000007">
    <property type="protein sequence ID" value="KAH6648794.1"/>
    <property type="molecule type" value="Genomic_DNA"/>
</dbReference>
<sequence length="586" mass="65023">MAPDLHASTGDHVCVVGTGVLGLVAIKNLKEQGLQVTAFERNEHIGGLWHVSDNQDQVTATSMTTANTSKHTVSGAPSLMVQHVMIQDDLTSDQSCFTDFPYTDDVSMHPPAKSIHEYLESYAKHFGLLQHIRYSSQVTRVERDDESRKWIVYTVNASQNGNTDSSRHVFDRLVVATGILSARNVVKIPGVNQFDGEVLHSQEFKDAYRFSGKNVLVVGIGATGADTTSFLKKAGAANIYISHRGQTYLLPRVMDGKAFDHSMSYRVGCITRQLASWSPWAWATMLTKALRTAQFKAFPWLKSHNSFSSPRVPPTAPMLHRVPIFSDDLAQNLRDGSVKSVVGVHEINGPRTVMLTDGSVLSDIDAIVICSGYHYDFSVVSGAGNPIDATKAPDNYRRIQAAPYYEPESPFPRLYQGYISEQYPESLAFLGHMLVLGPPFVIYDLATMALASIWSGNAPMPTDTAMSRDINAHYDFIVKALHNDRVPHPGVRINGKATYNWMNEAAGTGVTDLLGNFSIAACKLWWTDRHFYNLLMDGASVPAVYRLFDMGRGRKPWNGARKHIEKINKEIEDLGMAWKREKAKLN</sequence>
<dbReference type="GO" id="GO:0004499">
    <property type="term" value="F:N,N-dimethylaniline monooxygenase activity"/>
    <property type="evidence" value="ECO:0007669"/>
    <property type="project" value="InterPro"/>
</dbReference>
<accession>A0A9P8UF56</accession>
<keyword evidence="2" id="KW-0285">Flavoprotein</keyword>
<dbReference type="OrthoDB" id="66881at2759"/>